<dbReference type="InterPro" id="IPR001478">
    <property type="entry name" value="PDZ"/>
</dbReference>
<evidence type="ECO:0000259" key="1">
    <source>
        <dbReference type="Pfam" id="PF13180"/>
    </source>
</evidence>
<proteinExistence type="predicted"/>
<dbReference type="Pfam" id="PF24314">
    <property type="entry name" value="DUF7488"/>
    <property type="match status" value="1"/>
</dbReference>
<dbReference type="Gene3D" id="2.30.42.10">
    <property type="match status" value="1"/>
</dbReference>
<reference evidence="3 4" key="1">
    <citation type="submission" date="2024-02" db="EMBL/GenBank/DDBJ databases">
        <title>Genome and pathogenicity analysis of Helicobacter mastomyrinus isolated from mice.</title>
        <authorList>
            <person name="Zhu L."/>
        </authorList>
    </citation>
    <scope>NUCLEOTIDE SEQUENCE [LARGE SCALE GENOMIC DNA]</scope>
    <source>
        <strain evidence="3 4">Hm-17</strain>
    </source>
</reference>
<keyword evidence="4" id="KW-1185">Reference proteome</keyword>
<dbReference type="Pfam" id="PF13180">
    <property type="entry name" value="PDZ_2"/>
    <property type="match status" value="1"/>
</dbReference>
<accession>A0ABZ3F7C8</accession>
<name>A0ABZ3F7C8_9HELI</name>
<evidence type="ECO:0000313" key="4">
    <source>
        <dbReference type="Proteomes" id="UP001434737"/>
    </source>
</evidence>
<dbReference type="InterPro" id="IPR055911">
    <property type="entry name" value="DUF7488"/>
</dbReference>
<dbReference type="InterPro" id="IPR036034">
    <property type="entry name" value="PDZ_sf"/>
</dbReference>
<sequence length="356" mass="40635">MAKSLFSRHLFLRIFIALLCATSVWAYDYSHCIKYFNAASTPVGSTYAISLKNGTGQHHLLYSPTPPRNVKLLKADPFIGLYLISASKTKQSYELLPLDARTLKDKNLAFISANAKVHTGHITKRQTNFLNYARFSAHASANSVLGNICYQIYGISVGNNQFIEKKYIDRFLSQKSPYYGDLGVRFNSPKAIVDMIDPFIDSTFRLNDEILSINGTKVSSSDEAEWLISNLKKDSLAKILIKRNGKNMTINVKVDQRYGGFLLRETFLERFGIQLDEYMTIISINPSLAGRFSQLRAGDRILWINKEPIITASTDNAHKRFERLKFLLSQTRFDTRFDDKIQLLIVRNDLEIFLKM</sequence>
<protein>
    <submittedName>
        <fullName evidence="3">PDZ domain-containing protein</fullName>
    </submittedName>
</protein>
<dbReference type="SUPFAM" id="SSF50156">
    <property type="entry name" value="PDZ domain-like"/>
    <property type="match status" value="2"/>
</dbReference>
<evidence type="ECO:0000313" key="3">
    <source>
        <dbReference type="EMBL" id="XAM18290.1"/>
    </source>
</evidence>
<feature type="domain" description="PDZ" evidence="1">
    <location>
        <begin position="180"/>
        <end position="254"/>
    </location>
</feature>
<feature type="domain" description="DUF7488" evidence="2">
    <location>
        <begin position="25"/>
        <end position="175"/>
    </location>
</feature>
<dbReference type="Proteomes" id="UP001434737">
    <property type="component" value="Chromosome"/>
</dbReference>
<gene>
    <name evidence="3" type="ORF">V3I05_00950</name>
</gene>
<organism evidence="3 4">
    <name type="scientific">Helicobacter mastomyrinus</name>
    <dbReference type="NCBI Taxonomy" id="287948"/>
    <lineage>
        <taxon>Bacteria</taxon>
        <taxon>Pseudomonadati</taxon>
        <taxon>Campylobacterota</taxon>
        <taxon>Epsilonproteobacteria</taxon>
        <taxon>Campylobacterales</taxon>
        <taxon>Helicobacteraceae</taxon>
        <taxon>Helicobacter</taxon>
    </lineage>
</organism>
<dbReference type="EMBL" id="CP145316">
    <property type="protein sequence ID" value="XAM18290.1"/>
    <property type="molecule type" value="Genomic_DNA"/>
</dbReference>
<evidence type="ECO:0000259" key="2">
    <source>
        <dbReference type="Pfam" id="PF24314"/>
    </source>
</evidence>
<dbReference type="RefSeq" id="WP_295701376.1">
    <property type="nucleotide sequence ID" value="NZ_CP145316.1"/>
</dbReference>